<keyword evidence="2" id="KW-1185">Reference proteome</keyword>
<dbReference type="RefSeq" id="WP_141648951.1">
    <property type="nucleotide sequence ID" value="NZ_VIFM01000377.1"/>
</dbReference>
<reference evidence="1 2" key="1">
    <citation type="submission" date="2019-06" db="EMBL/GenBank/DDBJ databases">
        <authorList>
            <person name="Livingstone P."/>
            <person name="Whitworth D."/>
        </authorList>
    </citation>
    <scope>NUCLEOTIDE SEQUENCE [LARGE SCALE GENOMIC DNA]</scope>
    <source>
        <strain evidence="1 2">AM401</strain>
    </source>
</reference>
<proteinExistence type="predicted"/>
<dbReference type="OrthoDB" id="5512387at2"/>
<evidence type="ECO:0000313" key="1">
    <source>
        <dbReference type="EMBL" id="TQF09203.1"/>
    </source>
</evidence>
<name>A0A540WJL8_9BACT</name>
<protein>
    <submittedName>
        <fullName evidence="1">Uncharacterized protein</fullName>
    </submittedName>
</protein>
<evidence type="ECO:0000313" key="2">
    <source>
        <dbReference type="Proteomes" id="UP000315369"/>
    </source>
</evidence>
<dbReference type="Proteomes" id="UP000315369">
    <property type="component" value="Unassembled WGS sequence"/>
</dbReference>
<dbReference type="EMBL" id="VIFM01000377">
    <property type="protein sequence ID" value="TQF09203.1"/>
    <property type="molecule type" value="Genomic_DNA"/>
</dbReference>
<sequence length="209" mass="23224">MNDIAARYGLLPEAIWNDPGNAELRELRQDPNVLLAGDVLTIPALQQVRHAAQTGKRYRFRRKGVPVQVQVRLLSGSEPRKDARYLLEVDGEALSGTTGPDGDVTFWVMPGSQQATLELEGEERYELKLSRLDPATEASGVRQRLINLGYLDVEGDEDELAVAVIAFKREHCGLELTPEDLLACDDDAYERVTTVDDRTRTQLIAIHGS</sequence>
<accession>A0A540WJL8</accession>
<comment type="caution">
    <text evidence="1">The sequence shown here is derived from an EMBL/GenBank/DDBJ whole genome shotgun (WGS) entry which is preliminary data.</text>
</comment>
<gene>
    <name evidence="1" type="ORF">FJV41_45855</name>
</gene>
<dbReference type="AlphaFoldDB" id="A0A540WJL8"/>
<organism evidence="1 2">
    <name type="scientific">Myxococcus llanfairpwllgwyngyllgogerychwyrndrobwllllantysiliogogogochensis</name>
    <dbReference type="NCBI Taxonomy" id="2590453"/>
    <lineage>
        <taxon>Bacteria</taxon>
        <taxon>Pseudomonadati</taxon>
        <taxon>Myxococcota</taxon>
        <taxon>Myxococcia</taxon>
        <taxon>Myxococcales</taxon>
        <taxon>Cystobacterineae</taxon>
        <taxon>Myxococcaceae</taxon>
        <taxon>Myxococcus</taxon>
    </lineage>
</organism>